<dbReference type="InterPro" id="IPR053151">
    <property type="entry name" value="RNase_H-like"/>
</dbReference>
<dbReference type="AlphaFoldDB" id="A0AAV2DIE0"/>
<keyword evidence="3" id="KW-1185">Reference proteome</keyword>
<evidence type="ECO:0000259" key="1">
    <source>
        <dbReference type="PROSITE" id="PS50879"/>
    </source>
</evidence>
<dbReference type="GO" id="GO:0003676">
    <property type="term" value="F:nucleic acid binding"/>
    <property type="evidence" value="ECO:0007669"/>
    <property type="project" value="InterPro"/>
</dbReference>
<dbReference type="PANTHER" id="PTHR47723">
    <property type="entry name" value="OS05G0353850 PROTEIN"/>
    <property type="match status" value="1"/>
</dbReference>
<dbReference type="CDD" id="cd06222">
    <property type="entry name" value="RNase_H_like"/>
    <property type="match status" value="1"/>
</dbReference>
<feature type="domain" description="RNase H type-1" evidence="1">
    <location>
        <begin position="151"/>
        <end position="281"/>
    </location>
</feature>
<dbReference type="InterPro" id="IPR002156">
    <property type="entry name" value="RNaseH_domain"/>
</dbReference>
<dbReference type="InterPro" id="IPR036397">
    <property type="entry name" value="RNaseH_sf"/>
</dbReference>
<protein>
    <recommendedName>
        <fullName evidence="1">RNase H type-1 domain-containing protein</fullName>
    </recommendedName>
</protein>
<dbReference type="EMBL" id="OZ034816">
    <property type="protein sequence ID" value="CAL1373626.1"/>
    <property type="molecule type" value="Genomic_DNA"/>
</dbReference>
<dbReference type="GO" id="GO:0004523">
    <property type="term" value="F:RNA-DNA hybrid ribonuclease activity"/>
    <property type="evidence" value="ECO:0007669"/>
    <property type="project" value="InterPro"/>
</dbReference>
<dbReference type="Pfam" id="PF13456">
    <property type="entry name" value="RVT_3"/>
    <property type="match status" value="1"/>
</dbReference>
<dbReference type="PROSITE" id="PS50879">
    <property type="entry name" value="RNASE_H_1"/>
    <property type="match status" value="1"/>
</dbReference>
<dbReference type="SUPFAM" id="SSF53098">
    <property type="entry name" value="Ribonuclease H-like"/>
    <property type="match status" value="1"/>
</dbReference>
<dbReference type="Gene3D" id="3.30.420.10">
    <property type="entry name" value="Ribonuclease H-like superfamily/Ribonuclease H"/>
    <property type="match status" value="1"/>
</dbReference>
<accession>A0AAV2DIE0</accession>
<gene>
    <name evidence="2" type="ORF">LTRI10_LOCUS15546</name>
</gene>
<dbReference type="InterPro" id="IPR044730">
    <property type="entry name" value="RNase_H-like_dom_plant"/>
</dbReference>
<evidence type="ECO:0000313" key="3">
    <source>
        <dbReference type="Proteomes" id="UP001497516"/>
    </source>
</evidence>
<dbReference type="InterPro" id="IPR012337">
    <property type="entry name" value="RNaseH-like_sf"/>
</dbReference>
<reference evidence="2 3" key="1">
    <citation type="submission" date="2024-04" db="EMBL/GenBank/DDBJ databases">
        <authorList>
            <person name="Fracassetti M."/>
        </authorList>
    </citation>
    <scope>NUCLEOTIDE SEQUENCE [LARGE SCALE GENOMIC DNA]</scope>
</reference>
<evidence type="ECO:0000313" key="2">
    <source>
        <dbReference type="EMBL" id="CAL1373626.1"/>
    </source>
</evidence>
<proteinExistence type="predicted"/>
<organism evidence="2 3">
    <name type="scientific">Linum trigynum</name>
    <dbReference type="NCBI Taxonomy" id="586398"/>
    <lineage>
        <taxon>Eukaryota</taxon>
        <taxon>Viridiplantae</taxon>
        <taxon>Streptophyta</taxon>
        <taxon>Embryophyta</taxon>
        <taxon>Tracheophyta</taxon>
        <taxon>Spermatophyta</taxon>
        <taxon>Magnoliopsida</taxon>
        <taxon>eudicotyledons</taxon>
        <taxon>Gunneridae</taxon>
        <taxon>Pentapetalae</taxon>
        <taxon>rosids</taxon>
        <taxon>fabids</taxon>
        <taxon>Malpighiales</taxon>
        <taxon>Linaceae</taxon>
        <taxon>Linum</taxon>
    </lineage>
</organism>
<dbReference type="Proteomes" id="UP001497516">
    <property type="component" value="Chromosome 3"/>
</dbReference>
<dbReference type="PANTHER" id="PTHR47723:SF19">
    <property type="entry name" value="POLYNUCLEOTIDYL TRANSFERASE, RIBONUCLEASE H-LIKE SUPERFAMILY PROTEIN"/>
    <property type="match status" value="1"/>
</dbReference>
<sequence>MFSRRCAQSASCYHCEGVAETICHVLRDCLPAIFFWNRHVPGTDQQSFFSTSTGVWLQENLLKEDTMVSGVNSNAFFSIAIWYLWKNRCTGCFKGTAATLTAPSLSHLIMHKINLWHKAWSAPSISPGKPRMIYEERTESIRWLPPPPPPPRGWMKLNVDGASAGNPGCAGAGGLIRDDQGRWIAGFVAKIGEASTVLAELWAIRHGLDMAWRHRCTSLIVESDSQMAIQLIKDRQNPIHPYAGILLSIRRRFAQDWLVNIVHTYREGNRAADWLSKHSLVYPYSVRELVDPPRDLYRVLQEDNQGISFERRVVVQRDS</sequence>
<name>A0AAV2DIE0_9ROSI</name>